<evidence type="ECO:0000256" key="14">
    <source>
        <dbReference type="SAM" id="SignalP"/>
    </source>
</evidence>
<dbReference type="EMBL" id="QRVZ01000037">
    <property type="protein sequence ID" value="RGS79105.1"/>
    <property type="molecule type" value="Genomic_DNA"/>
</dbReference>
<protein>
    <recommendedName>
        <fullName evidence="5">Multiple inositol polyphosphate phosphatase 1</fullName>
        <ecNumber evidence="4">3.1.3.62</ecNumber>
        <ecNumber evidence="3">3.1.3.80</ecNumber>
    </recommendedName>
    <alternativeName>
        <fullName evidence="9">2,3-bisphosphoglycerate 3-phosphatase</fullName>
    </alternativeName>
</protein>
<keyword evidence="7" id="KW-0378">Hydrolase</keyword>
<evidence type="ECO:0000256" key="2">
    <source>
        <dbReference type="ARBA" id="ARBA00008422"/>
    </source>
</evidence>
<dbReference type="GO" id="GO:0016020">
    <property type="term" value="C:membrane"/>
    <property type="evidence" value="ECO:0007669"/>
    <property type="project" value="UniProtKB-SubCell"/>
</dbReference>
<comment type="catalytic activity">
    <reaction evidence="11">
        <text>1D-myo-inositol 1,2,4,5,6-pentakisphosphate + H2O = 1D-myo-inositol 1,2,5,6-tetrakisphosphate + phosphate</text>
        <dbReference type="Rhea" id="RHEA:77115"/>
        <dbReference type="ChEBI" id="CHEBI:15377"/>
        <dbReference type="ChEBI" id="CHEBI:43474"/>
        <dbReference type="ChEBI" id="CHEBI:57798"/>
        <dbReference type="ChEBI" id="CHEBI:195535"/>
        <dbReference type="EC" id="3.1.3.62"/>
    </reaction>
    <physiologicalReaction direction="left-to-right" evidence="11">
        <dbReference type="Rhea" id="RHEA:77116"/>
    </physiologicalReaction>
</comment>
<evidence type="ECO:0000256" key="8">
    <source>
        <dbReference type="ARBA" id="ARBA00023136"/>
    </source>
</evidence>
<dbReference type="AlphaFoldDB" id="A0A395VPY6"/>
<organism evidence="15 16">
    <name type="scientific">Bacteroides ovatus</name>
    <dbReference type="NCBI Taxonomy" id="28116"/>
    <lineage>
        <taxon>Bacteria</taxon>
        <taxon>Pseudomonadati</taxon>
        <taxon>Bacteroidota</taxon>
        <taxon>Bacteroidia</taxon>
        <taxon>Bacteroidales</taxon>
        <taxon>Bacteroidaceae</taxon>
        <taxon>Bacteroides</taxon>
    </lineage>
</organism>
<comment type="catalytic activity">
    <reaction evidence="12">
        <text>1D-myo-inositol hexakisphosphate + H2O = 1D-myo-inositol 1,2,4,5,6-pentakisphosphate + phosphate</text>
        <dbReference type="Rhea" id="RHEA:16989"/>
        <dbReference type="ChEBI" id="CHEBI:15377"/>
        <dbReference type="ChEBI" id="CHEBI:43474"/>
        <dbReference type="ChEBI" id="CHEBI:57798"/>
        <dbReference type="ChEBI" id="CHEBI:58130"/>
        <dbReference type="EC" id="3.1.3.62"/>
    </reaction>
    <physiologicalReaction direction="left-to-right" evidence="12">
        <dbReference type="Rhea" id="RHEA:16990"/>
    </physiologicalReaction>
</comment>
<evidence type="ECO:0000256" key="11">
    <source>
        <dbReference type="ARBA" id="ARBA00043671"/>
    </source>
</evidence>
<comment type="catalytic activity">
    <reaction evidence="13">
        <text>(2R)-2,3-bisphosphoglycerate + H2O = (2R)-2-phosphoglycerate + phosphate</text>
        <dbReference type="Rhea" id="RHEA:27381"/>
        <dbReference type="ChEBI" id="CHEBI:15377"/>
        <dbReference type="ChEBI" id="CHEBI:43474"/>
        <dbReference type="ChEBI" id="CHEBI:58248"/>
        <dbReference type="ChEBI" id="CHEBI:58289"/>
        <dbReference type="EC" id="3.1.3.80"/>
    </reaction>
    <physiologicalReaction direction="left-to-right" evidence="13">
        <dbReference type="Rhea" id="RHEA:27382"/>
    </physiologicalReaction>
</comment>
<sequence length="429" mass="49746">MKLIKLLFCGLFVLLHSGYAQQDPRTEIQQDKKLSGANFLAYPAPAQTTYSSAPKGYKPFYISTYVRHGSRFHINKHDYTYALTPLEKADSAKVLSSVGKDVLRKIARVLQLSDGRLGELTPLGARQHRGIAERMYHNFPEIFAKSIAIDARSTDVVRCILSMTSECLQLQALNPKLRISNDASRHDMYYMNYNDKYLGGLRYREKQELIKAFKQRHVHPERLMKVLFTDSTYVKANIRPHDLMQHLFFVAMNMQSVDEKELEFYDLFTSEECYELWSCWNVLWYLEAGNTPLTEGMMPYKETNLLQNILDTADSCIVKKEPSATLRFGHESCLLPLAVLMELGDCGYVTEDLETLADHWQCYQYFPMASNIQLIFYRKPANKDILVRVLLNEKEISLPIKTNCAPFYHWHDVSGYYRKKLSRYTPTDK</sequence>
<evidence type="ECO:0000256" key="1">
    <source>
        <dbReference type="ARBA" id="ARBA00004370"/>
    </source>
</evidence>
<gene>
    <name evidence="15" type="ORF">DWX70_25105</name>
</gene>
<dbReference type="Pfam" id="PF00328">
    <property type="entry name" value="His_Phos_2"/>
    <property type="match status" value="1"/>
</dbReference>
<dbReference type="InterPro" id="IPR029033">
    <property type="entry name" value="His_PPase_superfam"/>
</dbReference>
<evidence type="ECO:0000256" key="12">
    <source>
        <dbReference type="ARBA" id="ARBA00043691"/>
    </source>
</evidence>
<dbReference type="RefSeq" id="WP_118419360.1">
    <property type="nucleotide sequence ID" value="NZ_JAQDLI010000040.1"/>
</dbReference>
<reference evidence="15 16" key="1">
    <citation type="submission" date="2018-08" db="EMBL/GenBank/DDBJ databases">
        <title>A genome reference for cultivated species of the human gut microbiota.</title>
        <authorList>
            <person name="Zou Y."/>
            <person name="Xue W."/>
            <person name="Luo G."/>
        </authorList>
    </citation>
    <scope>NUCLEOTIDE SEQUENCE [LARGE SCALE GENOMIC DNA]</scope>
    <source>
        <strain evidence="15 16">AF20-9LB</strain>
    </source>
</reference>
<evidence type="ECO:0000256" key="7">
    <source>
        <dbReference type="ARBA" id="ARBA00022801"/>
    </source>
</evidence>
<evidence type="ECO:0000256" key="5">
    <source>
        <dbReference type="ARBA" id="ARBA00018097"/>
    </source>
</evidence>
<evidence type="ECO:0000256" key="10">
    <source>
        <dbReference type="ARBA" id="ARBA00043668"/>
    </source>
</evidence>
<dbReference type="EC" id="3.1.3.80" evidence="3"/>
<dbReference type="Proteomes" id="UP000266492">
    <property type="component" value="Unassembled WGS sequence"/>
</dbReference>
<comment type="caution">
    <text evidence="15">The sequence shown here is derived from an EMBL/GenBank/DDBJ whole genome shotgun (WGS) entry which is preliminary data.</text>
</comment>
<evidence type="ECO:0000313" key="16">
    <source>
        <dbReference type="Proteomes" id="UP000266492"/>
    </source>
</evidence>
<dbReference type="SUPFAM" id="SSF53254">
    <property type="entry name" value="Phosphoglycerate mutase-like"/>
    <property type="match status" value="1"/>
</dbReference>
<feature type="chain" id="PRO_5017298914" description="Multiple inositol polyphosphate phosphatase 1" evidence="14">
    <location>
        <begin position="23"/>
        <end position="429"/>
    </location>
</feature>
<evidence type="ECO:0000256" key="6">
    <source>
        <dbReference type="ARBA" id="ARBA00022729"/>
    </source>
</evidence>
<dbReference type="InterPro" id="IPR000560">
    <property type="entry name" value="His_Pase_clade-2"/>
</dbReference>
<keyword evidence="6 14" id="KW-0732">Signal</keyword>
<proteinExistence type="inferred from homology"/>
<evidence type="ECO:0000256" key="4">
    <source>
        <dbReference type="ARBA" id="ARBA00013040"/>
    </source>
</evidence>
<evidence type="ECO:0000256" key="13">
    <source>
        <dbReference type="ARBA" id="ARBA00043832"/>
    </source>
</evidence>
<name>A0A395VPY6_BACOV</name>
<dbReference type="PANTHER" id="PTHR20963">
    <property type="entry name" value="MULTIPLE INOSITOL POLYPHOSPHATE PHOSPHATASE-RELATED"/>
    <property type="match status" value="1"/>
</dbReference>
<feature type="signal peptide" evidence="14">
    <location>
        <begin position="1"/>
        <end position="22"/>
    </location>
</feature>
<keyword evidence="8" id="KW-0472">Membrane</keyword>
<dbReference type="PANTHER" id="PTHR20963:SF8">
    <property type="entry name" value="MULTIPLE INOSITOL POLYPHOSPHATE PHOSPHATASE 1"/>
    <property type="match status" value="1"/>
</dbReference>
<comment type="subcellular location">
    <subcellularLocation>
        <location evidence="1">Membrane</location>
    </subcellularLocation>
</comment>
<evidence type="ECO:0000256" key="3">
    <source>
        <dbReference type="ARBA" id="ARBA00012976"/>
    </source>
</evidence>
<dbReference type="Gene3D" id="3.40.50.1240">
    <property type="entry name" value="Phosphoglycerate mutase-like"/>
    <property type="match status" value="1"/>
</dbReference>
<dbReference type="GO" id="GO:0034417">
    <property type="term" value="F:bisphosphoglycerate 3-phosphatase activity"/>
    <property type="evidence" value="ECO:0007669"/>
    <property type="project" value="UniProtKB-EC"/>
</dbReference>
<dbReference type="EC" id="3.1.3.62" evidence="4"/>
<evidence type="ECO:0000256" key="9">
    <source>
        <dbReference type="ARBA" id="ARBA00031642"/>
    </source>
</evidence>
<comment type="catalytic activity">
    <reaction evidence="10">
        <text>1D-myo-inositol 1,2,5,6-tetrakisphosphate + H2O = 1D-myo-inositol 1,2,6-trisphosphate + phosphate</text>
        <dbReference type="Rhea" id="RHEA:77119"/>
        <dbReference type="ChEBI" id="CHEBI:15377"/>
        <dbReference type="ChEBI" id="CHEBI:43474"/>
        <dbReference type="ChEBI" id="CHEBI:195535"/>
        <dbReference type="ChEBI" id="CHEBI:195537"/>
        <dbReference type="EC" id="3.1.3.62"/>
    </reaction>
    <physiologicalReaction direction="left-to-right" evidence="10">
        <dbReference type="Rhea" id="RHEA:77120"/>
    </physiologicalReaction>
</comment>
<evidence type="ECO:0000313" key="15">
    <source>
        <dbReference type="EMBL" id="RGS79105.1"/>
    </source>
</evidence>
<comment type="similarity">
    <text evidence="2">Belongs to the histidine acid phosphatase family. MINPP1 subfamily.</text>
</comment>
<accession>A0A395VPY6</accession>